<reference evidence="12" key="1">
    <citation type="submission" date="2017-04" db="EMBL/GenBank/DDBJ databases">
        <title>Complete Genome Sequences of Twelve Strains of a Stable Defined Moderately Diverse Mouse Microbiota 2 (sDMDMm2).</title>
        <authorList>
            <person name="Uchimura Y."/>
            <person name="Wyss M."/>
            <person name="Brugiroux S."/>
            <person name="Limenitakis J.P."/>
            <person name="Stecher B."/>
            <person name="McCoy K.D."/>
            <person name="Macpherson A.J."/>
        </authorList>
    </citation>
    <scope>NUCLEOTIDE SEQUENCE</scope>
    <source>
        <strain evidence="12">YL58</strain>
    </source>
</reference>
<evidence type="ECO:0000256" key="1">
    <source>
        <dbReference type="ARBA" id="ARBA00018672"/>
    </source>
</evidence>
<accession>A0A1C7I4X8</accession>
<evidence type="ECO:0000256" key="5">
    <source>
        <dbReference type="ARBA" id="ARBA00023125"/>
    </source>
</evidence>
<dbReference type="PANTHER" id="PTHR48111:SF2">
    <property type="entry name" value="RESPONSE REGULATOR SAER"/>
    <property type="match status" value="1"/>
</dbReference>
<sequence length="233" mass="26881">MNYKILIAEDEQDIAELLKLYLENEGYRVFRAGNGVEALKIVEREDISLAVLDVMMPKMDGYELTRRIREISNIPILILSARDKSNDKILGLNLGADDYMAKPFDPLEIVARVNSNLRRFYQLNAEKPKREETYILKVGDLSLDTQTLVLKKKGEEVLLTPMEYKILALLMKKPGAIYTKVQIYESTSGEYFESDDNTIMVHISNLRDKIEDNPKNPRYIKTIRGVGYKIEDR</sequence>
<feature type="DNA-binding region" description="OmpR/PhoB-type" evidence="9">
    <location>
        <begin position="133"/>
        <end position="232"/>
    </location>
</feature>
<dbReference type="InterPro" id="IPR011006">
    <property type="entry name" value="CheY-like_superfamily"/>
</dbReference>
<dbReference type="CDD" id="cd00383">
    <property type="entry name" value="trans_reg_C"/>
    <property type="match status" value="1"/>
</dbReference>
<dbReference type="InterPro" id="IPR001867">
    <property type="entry name" value="OmpR/PhoB-type_DNA-bd"/>
</dbReference>
<dbReference type="Gene3D" id="1.10.10.10">
    <property type="entry name" value="Winged helix-like DNA-binding domain superfamily/Winged helix DNA-binding domain"/>
    <property type="match status" value="1"/>
</dbReference>
<evidence type="ECO:0000313" key="13">
    <source>
        <dbReference type="Proteomes" id="UP000092574"/>
    </source>
</evidence>
<evidence type="ECO:0000256" key="2">
    <source>
        <dbReference type="ARBA" id="ARBA00022553"/>
    </source>
</evidence>
<dbReference type="GO" id="GO:0000976">
    <property type="term" value="F:transcription cis-regulatory region binding"/>
    <property type="evidence" value="ECO:0007669"/>
    <property type="project" value="TreeGrafter"/>
</dbReference>
<keyword evidence="4" id="KW-0805">Transcription regulation</keyword>
<keyword evidence="3" id="KW-0902">Two-component regulatory system</keyword>
<dbReference type="PANTHER" id="PTHR48111">
    <property type="entry name" value="REGULATOR OF RPOS"/>
    <property type="match status" value="1"/>
</dbReference>
<evidence type="ECO:0000259" key="10">
    <source>
        <dbReference type="PROSITE" id="PS50110"/>
    </source>
</evidence>
<dbReference type="OrthoDB" id="9790442at2"/>
<dbReference type="SMART" id="SM00448">
    <property type="entry name" value="REC"/>
    <property type="match status" value="1"/>
</dbReference>
<evidence type="ECO:0000259" key="11">
    <source>
        <dbReference type="PROSITE" id="PS51755"/>
    </source>
</evidence>
<evidence type="ECO:0000256" key="9">
    <source>
        <dbReference type="PROSITE-ProRule" id="PRU01091"/>
    </source>
</evidence>
<keyword evidence="6" id="KW-0804">Transcription</keyword>
<dbReference type="Pfam" id="PF00072">
    <property type="entry name" value="Response_reg"/>
    <property type="match status" value="1"/>
</dbReference>
<name>A0A1C7I4X8_9FIRM</name>
<dbReference type="GO" id="GO:0006355">
    <property type="term" value="P:regulation of DNA-templated transcription"/>
    <property type="evidence" value="ECO:0007669"/>
    <property type="project" value="InterPro"/>
</dbReference>
<dbReference type="EMBL" id="CP015405">
    <property type="protein sequence ID" value="ANU74666.1"/>
    <property type="molecule type" value="Genomic_DNA"/>
</dbReference>
<dbReference type="KEGG" id="byl:A4V09_02145"/>
<dbReference type="RefSeq" id="WP_065540894.1">
    <property type="nucleotide sequence ID" value="NZ_CP015405.2"/>
</dbReference>
<dbReference type="FunFam" id="3.40.50.2300:FF:000001">
    <property type="entry name" value="DNA-binding response regulator PhoB"/>
    <property type="match status" value="1"/>
</dbReference>
<dbReference type="CDD" id="cd17574">
    <property type="entry name" value="REC_OmpR"/>
    <property type="match status" value="1"/>
</dbReference>
<feature type="domain" description="Response regulatory" evidence="10">
    <location>
        <begin position="4"/>
        <end position="117"/>
    </location>
</feature>
<dbReference type="STRING" id="1796616.A4V09_02145"/>
<dbReference type="InterPro" id="IPR016032">
    <property type="entry name" value="Sig_transdc_resp-reg_C-effctor"/>
</dbReference>
<dbReference type="PROSITE" id="PS50110">
    <property type="entry name" value="RESPONSE_REGULATORY"/>
    <property type="match status" value="1"/>
</dbReference>
<proteinExistence type="predicted"/>
<evidence type="ECO:0000256" key="4">
    <source>
        <dbReference type="ARBA" id="ARBA00023015"/>
    </source>
</evidence>
<keyword evidence="2 8" id="KW-0597">Phosphoprotein</keyword>
<dbReference type="SUPFAM" id="SSF46894">
    <property type="entry name" value="C-terminal effector domain of the bipartite response regulators"/>
    <property type="match status" value="1"/>
</dbReference>
<dbReference type="GO" id="GO:0000156">
    <property type="term" value="F:phosphorelay response regulator activity"/>
    <property type="evidence" value="ECO:0007669"/>
    <property type="project" value="TreeGrafter"/>
</dbReference>
<comment type="function">
    <text evidence="7">May play the central regulatory role in sporulation. It may be an element of the effector pathway responsible for the activation of sporulation genes in response to nutritional stress. Spo0A may act in concert with spo0H (a sigma factor) to control the expression of some genes that are critical to the sporulation process.</text>
</comment>
<dbReference type="AlphaFoldDB" id="A0A1C7I4X8"/>
<dbReference type="SUPFAM" id="SSF52172">
    <property type="entry name" value="CheY-like"/>
    <property type="match status" value="1"/>
</dbReference>
<evidence type="ECO:0000256" key="8">
    <source>
        <dbReference type="PROSITE-ProRule" id="PRU00169"/>
    </source>
</evidence>
<dbReference type="InterPro" id="IPR039420">
    <property type="entry name" value="WalR-like"/>
</dbReference>
<dbReference type="Gene3D" id="3.40.50.2300">
    <property type="match status" value="1"/>
</dbReference>
<dbReference type="PROSITE" id="PS51755">
    <property type="entry name" value="OMPR_PHOB"/>
    <property type="match status" value="1"/>
</dbReference>
<evidence type="ECO:0000313" key="12">
    <source>
        <dbReference type="EMBL" id="ANU74666.1"/>
    </source>
</evidence>
<dbReference type="InterPro" id="IPR036388">
    <property type="entry name" value="WH-like_DNA-bd_sf"/>
</dbReference>
<dbReference type="InterPro" id="IPR001789">
    <property type="entry name" value="Sig_transdc_resp-reg_receiver"/>
</dbReference>
<dbReference type="FunFam" id="1.10.10.10:FF:000018">
    <property type="entry name" value="DNA-binding response regulator ResD"/>
    <property type="match status" value="1"/>
</dbReference>
<dbReference type="GO" id="GO:0005829">
    <property type="term" value="C:cytosol"/>
    <property type="evidence" value="ECO:0007669"/>
    <property type="project" value="TreeGrafter"/>
</dbReference>
<dbReference type="Pfam" id="PF00486">
    <property type="entry name" value="Trans_reg_C"/>
    <property type="match status" value="1"/>
</dbReference>
<dbReference type="Proteomes" id="UP000092574">
    <property type="component" value="Chromosome"/>
</dbReference>
<gene>
    <name evidence="12" type="ORF">A4V09_02145</name>
</gene>
<keyword evidence="13" id="KW-1185">Reference proteome</keyword>
<feature type="modified residue" description="4-aspartylphosphate" evidence="8">
    <location>
        <position position="53"/>
    </location>
</feature>
<dbReference type="Gene3D" id="6.10.250.690">
    <property type="match status" value="1"/>
</dbReference>
<dbReference type="GO" id="GO:0032993">
    <property type="term" value="C:protein-DNA complex"/>
    <property type="evidence" value="ECO:0007669"/>
    <property type="project" value="TreeGrafter"/>
</dbReference>
<keyword evidence="5 9" id="KW-0238">DNA-binding</keyword>
<protein>
    <recommendedName>
        <fullName evidence="1">Stage 0 sporulation protein A homolog</fullName>
    </recommendedName>
</protein>
<evidence type="ECO:0000256" key="7">
    <source>
        <dbReference type="ARBA" id="ARBA00024867"/>
    </source>
</evidence>
<dbReference type="SMART" id="SM00862">
    <property type="entry name" value="Trans_reg_C"/>
    <property type="match status" value="1"/>
</dbReference>
<evidence type="ECO:0000256" key="3">
    <source>
        <dbReference type="ARBA" id="ARBA00023012"/>
    </source>
</evidence>
<feature type="domain" description="OmpR/PhoB-type" evidence="11">
    <location>
        <begin position="133"/>
        <end position="232"/>
    </location>
</feature>
<organism evidence="12 13">
    <name type="scientific">Blautia pseudococcoides</name>
    <dbReference type="NCBI Taxonomy" id="1796616"/>
    <lineage>
        <taxon>Bacteria</taxon>
        <taxon>Bacillati</taxon>
        <taxon>Bacillota</taxon>
        <taxon>Clostridia</taxon>
        <taxon>Lachnospirales</taxon>
        <taxon>Lachnospiraceae</taxon>
        <taxon>Blautia</taxon>
    </lineage>
</organism>
<evidence type="ECO:0000256" key="6">
    <source>
        <dbReference type="ARBA" id="ARBA00023163"/>
    </source>
</evidence>